<dbReference type="PROSITE" id="PS51733">
    <property type="entry name" value="BPL_LPL_CATALYTIC"/>
    <property type="match status" value="1"/>
</dbReference>
<gene>
    <name evidence="2" type="primary">lplA</name>
    <name evidence="2" type="ordered locus">P9211_05411</name>
</gene>
<dbReference type="KEGG" id="pmj:P9211_05411"/>
<dbReference type="STRING" id="93059.P9211_05411"/>
<dbReference type="InterPro" id="IPR050664">
    <property type="entry name" value="Octanoyltrans_LipM/LipL"/>
</dbReference>
<evidence type="ECO:0000313" key="2">
    <source>
        <dbReference type="EMBL" id="ABX08472.1"/>
    </source>
</evidence>
<organism evidence="2 3">
    <name type="scientific">Prochlorococcus marinus (strain MIT 9211)</name>
    <dbReference type="NCBI Taxonomy" id="93059"/>
    <lineage>
        <taxon>Bacteria</taxon>
        <taxon>Bacillati</taxon>
        <taxon>Cyanobacteriota</taxon>
        <taxon>Cyanophyceae</taxon>
        <taxon>Synechococcales</taxon>
        <taxon>Prochlorococcaceae</taxon>
        <taxon>Prochlorococcus</taxon>
    </lineage>
</organism>
<protein>
    <submittedName>
        <fullName evidence="2">Biotin/lipoate A/B protein ligase family</fullName>
        <ecNumber evidence="2">6.3.1.20</ecNumber>
    </submittedName>
</protein>
<dbReference type="HOGENOM" id="CLU_022986_5_3_3"/>
<keyword evidence="3" id="KW-1185">Reference proteome</keyword>
<reference evidence="2 3" key="1">
    <citation type="journal article" date="2007" name="PLoS Genet.">
        <title>Patterns and implications of gene gain and loss in the evolution of Prochlorococcus.</title>
        <authorList>
            <person name="Kettler G.C."/>
            <person name="Martiny A.C."/>
            <person name="Huang K."/>
            <person name="Zucker J."/>
            <person name="Coleman M.L."/>
            <person name="Rodrigue S."/>
            <person name="Chen F."/>
            <person name="Lapidus A."/>
            <person name="Ferriera S."/>
            <person name="Johnson J."/>
            <person name="Steglich C."/>
            <person name="Church G.M."/>
            <person name="Richardson P."/>
            <person name="Chisholm S.W."/>
        </authorList>
    </citation>
    <scope>NUCLEOTIDE SEQUENCE [LARGE SCALE GENOMIC DNA]</scope>
    <source>
        <strain evidence="3">MIT 9211</strain>
    </source>
</reference>
<keyword evidence="2" id="KW-0436">Ligase</keyword>
<dbReference type="InterPro" id="IPR045864">
    <property type="entry name" value="aa-tRNA-synth_II/BPL/LPL"/>
</dbReference>
<dbReference type="SUPFAM" id="SSF55681">
    <property type="entry name" value="Class II aaRS and biotin synthetases"/>
    <property type="match status" value="1"/>
</dbReference>
<proteinExistence type="predicted"/>
<dbReference type="OrthoDB" id="9774653at2"/>
<accession>A9BEG2</accession>
<evidence type="ECO:0000313" key="3">
    <source>
        <dbReference type="Proteomes" id="UP000000788"/>
    </source>
</evidence>
<evidence type="ECO:0000259" key="1">
    <source>
        <dbReference type="PROSITE" id="PS51733"/>
    </source>
</evidence>
<dbReference type="Gene3D" id="3.30.930.10">
    <property type="entry name" value="Bira Bifunctional Protein, Domain 2"/>
    <property type="match status" value="1"/>
</dbReference>
<dbReference type="Proteomes" id="UP000000788">
    <property type="component" value="Chromosome"/>
</dbReference>
<sequence length="248" mass="28155">MLKGLVLNPVSLSGPAQMAADVMMLEKLTSDPELCLISRFYSWDGPWLSLGHNQKKIPQRWIELAKQKRLNIVRRPSGGKAVLHSSGITYALAWKSPPKKKHQAYIEASQWIINCFCQFGMQLKFGLQTPKNLSQNCFATSTNADLLDANGFKRIGSAQLWRQGNLLQHGEVLLNPCERLWEDVFETPPPKTSLPSISKNDLESLLTKSLISYWSNLDWEARDLRNAEFRYIEKASKNYFIDSLLLGS</sequence>
<dbReference type="RefSeq" id="WP_012195095.1">
    <property type="nucleotide sequence ID" value="NC_009976.1"/>
</dbReference>
<name>A9BEG2_PROM4</name>
<dbReference type="InterPro" id="IPR004143">
    <property type="entry name" value="BPL_LPL_catalytic"/>
</dbReference>
<dbReference type="AlphaFoldDB" id="A9BEG2"/>
<dbReference type="PANTHER" id="PTHR43679:SF2">
    <property type="entry name" value="OCTANOYL-[GCVH]:PROTEIN N-OCTANOYLTRANSFERASE"/>
    <property type="match status" value="1"/>
</dbReference>
<feature type="domain" description="BPL/LPL catalytic" evidence="1">
    <location>
        <begin position="32"/>
        <end position="218"/>
    </location>
</feature>
<dbReference type="EMBL" id="CP000878">
    <property type="protein sequence ID" value="ABX08472.1"/>
    <property type="molecule type" value="Genomic_DNA"/>
</dbReference>
<dbReference type="eggNOG" id="COG0095">
    <property type="taxonomic scope" value="Bacteria"/>
</dbReference>
<dbReference type="EC" id="6.3.1.20" evidence="2"/>
<dbReference type="GO" id="GO:0016979">
    <property type="term" value="F:lipoate-protein ligase activity"/>
    <property type="evidence" value="ECO:0007669"/>
    <property type="project" value="UniProtKB-EC"/>
</dbReference>
<dbReference type="Pfam" id="PF21948">
    <property type="entry name" value="LplA-B_cat"/>
    <property type="match status" value="1"/>
</dbReference>
<dbReference type="PANTHER" id="PTHR43679">
    <property type="entry name" value="OCTANOYLTRANSFERASE LIPM-RELATED"/>
    <property type="match status" value="1"/>
</dbReference>